<comment type="caution">
    <text evidence="10">Lacks conserved residue(s) required for the propagation of feature annotation.</text>
</comment>
<dbReference type="PANTHER" id="PTHR43650:SF1">
    <property type="entry name" value="PYROPHOSPHATE--FRUCTOSE 6-PHOSPHATE 1-PHOSPHOTRANSFERASE SUBUNIT BETA 2"/>
    <property type="match status" value="1"/>
</dbReference>
<dbReference type="Gene3D" id="3.40.50.460">
    <property type="entry name" value="Phosphofructokinase domain"/>
    <property type="match status" value="1"/>
</dbReference>
<evidence type="ECO:0000256" key="9">
    <source>
        <dbReference type="ARBA" id="ARBA00048072"/>
    </source>
</evidence>
<dbReference type="PRINTS" id="PR00476">
    <property type="entry name" value="PHFRCTKINASE"/>
</dbReference>
<comment type="function">
    <text evidence="2">Catalyzes the phosphorylation of D-fructose 6-phosphate, the first committing step of glycolysis. Uses inorganic phosphate (PPi) as phosphoryl donor instead of ATP like common ATP-dependent phosphofructokinases (ATP-PFKs), which renders the reaction reversible, and can thus function both in glycolysis and gluconeogenesis. Consistently, PPi-PFK can replace the enzymes of both the forward (ATP-PFK) and reverse (fructose-bisphosphatase (FBPase)) reactions.</text>
</comment>
<dbReference type="GO" id="GO:0005524">
    <property type="term" value="F:ATP binding"/>
    <property type="evidence" value="ECO:0007669"/>
    <property type="project" value="UniProtKB-KW"/>
</dbReference>
<comment type="subcellular location">
    <subcellularLocation>
        <location evidence="10">Cytoplasm</location>
    </subcellularLocation>
</comment>
<comment type="similarity">
    <text evidence="10">Belongs to the phosphofructokinase type A (PFKA) family. PPi-dependent PFK group II subfamily. Clade 'Long' sub-subfamily.</text>
</comment>
<dbReference type="KEGG" id="cra:CTO_0223"/>
<gene>
    <name evidence="10" type="primary">pfkA</name>
    <name evidence="12" type="ordered locus">CTO_0223</name>
</gene>
<evidence type="ECO:0000256" key="3">
    <source>
        <dbReference type="ARBA" id="ARBA00022490"/>
    </source>
</evidence>
<keyword evidence="3 10" id="KW-0963">Cytoplasm</keyword>
<dbReference type="InterPro" id="IPR000023">
    <property type="entry name" value="Phosphofructokinase_dom"/>
</dbReference>
<dbReference type="NCBIfam" id="TIGR02477">
    <property type="entry name" value="PFKA_PPi"/>
    <property type="match status" value="1"/>
</dbReference>
<keyword evidence="10" id="KW-0547">Nucleotide-binding</keyword>
<dbReference type="PANTHER" id="PTHR43650">
    <property type="entry name" value="PYROPHOSPHATE--FRUCTOSE 6-PHOSPHATE 1-PHOSPHOTRANSFERASE"/>
    <property type="match status" value="1"/>
</dbReference>
<comment type="pathway">
    <text evidence="10">Carbohydrate degradation; glycolysis; D-glyceraldehyde 3-phosphate and glycerone phosphate from D-glucose: step 3/4.</text>
</comment>
<dbReference type="HAMAP" id="MF_01980">
    <property type="entry name" value="Phosphofructokinase_II_Long"/>
    <property type="match status" value="1"/>
</dbReference>
<accession>G4NP21</accession>
<keyword evidence="10" id="KW-0067">ATP-binding</keyword>
<evidence type="ECO:0000256" key="6">
    <source>
        <dbReference type="ARBA" id="ARBA00022777"/>
    </source>
</evidence>
<keyword evidence="4 10" id="KW-0808">Transferase</keyword>
<sequence length="559" mass="62721">MFEQKLMSSNKHASLCQKTPSLCRELQKAPALLLTEDIRFKALLNERIDSVAELFPCTYNSPYYKFISKSDLSAETSPLKVGVMLSGGPAPGGHNVILGLLHSIKKLHPDSQLLGFIRNGEGLLNNNTVEITDEFIEEFRNSGGFNCIGTGRTNIITEENKARCLQTANELDLDGLVIIGGDGSNTATAILAEYFAKHQAKTVLVGVPKTIDGDLQHLFLDLTFGFDTATKFYSSIISNISRDTLSCKGHYHFIKLMGRSSSHITLECALQTHPNIALIGEEIAEKSISLETLIHDICETIADRAAMGKYHGVILIPEGVIEFIPEIQSLVKEIESIPEQENLYQALSLSSQQLLCQFPEDICHQLLYNRDAHGNVYVSKISVDKLLIHLVRQHLETHFRQVPFNAISHFLGYEGRSGTPTHFDNVYSYNLGYGAGVLVFNRCNGYLSTIEGLTSPIEKWRLRALPIVRMLTTKQGKDSKHYPLIKKRLVDIASPVFNKFSLYRKIWALEDSYRFVGPLQIHSPEDAHSDDFPPLILFLNHNEWQKRCSICLEIPDQDY</sequence>
<keyword evidence="7 10" id="KW-0460">Magnesium</keyword>
<organism evidence="12 13">
    <name type="scientific">Chlamydia trachomatis serovar A (strain A2497)</name>
    <dbReference type="NCBI Taxonomy" id="580047"/>
    <lineage>
        <taxon>Bacteria</taxon>
        <taxon>Pseudomonadati</taxon>
        <taxon>Chlamydiota</taxon>
        <taxon>Chlamydiia</taxon>
        <taxon>Chlamydiales</taxon>
        <taxon>Chlamydiaceae</taxon>
        <taxon>Chlamydia/Chlamydophila group</taxon>
        <taxon>Chlamydia</taxon>
    </lineage>
</organism>
<comment type="cofactor">
    <cofactor evidence="1 10">
        <name>Mg(2+)</name>
        <dbReference type="ChEBI" id="CHEBI:18420"/>
    </cofactor>
</comment>
<evidence type="ECO:0000313" key="12">
    <source>
        <dbReference type="EMBL" id="AEP35033.1"/>
    </source>
</evidence>
<dbReference type="InterPro" id="IPR011183">
    <property type="entry name" value="PfpB_PPi_PFK"/>
</dbReference>
<evidence type="ECO:0000256" key="10">
    <source>
        <dbReference type="HAMAP-Rule" id="MF_01980"/>
    </source>
</evidence>
<dbReference type="GO" id="GO:0003872">
    <property type="term" value="F:6-phosphofructokinase activity"/>
    <property type="evidence" value="ECO:0007669"/>
    <property type="project" value="UniProtKB-UniRule"/>
</dbReference>
<evidence type="ECO:0000256" key="5">
    <source>
        <dbReference type="ARBA" id="ARBA00022723"/>
    </source>
</evidence>
<feature type="binding site" description="in other chain" evidence="10">
    <location>
        <position position="318"/>
    </location>
    <ligand>
        <name>substrate</name>
        <note>ligand shared between dimeric partners</note>
    </ligand>
</feature>
<feature type="binding site" evidence="10">
    <location>
        <begin position="181"/>
        <end position="184"/>
    </location>
    <ligand>
        <name>ATP</name>
        <dbReference type="ChEBI" id="CHEBI:30616"/>
    </ligand>
</feature>
<feature type="binding site" description="in other chain" evidence="10">
    <location>
        <begin position="210"/>
        <end position="212"/>
    </location>
    <ligand>
        <name>substrate</name>
        <note>ligand shared between dimeric partners</note>
    </ligand>
</feature>
<comment type="subunit">
    <text evidence="10">Homodimer.</text>
</comment>
<comment type="function">
    <text evidence="10">Catalyzes the phosphorylation of D-fructose 6-phosphate to fructose 1,6-bisphosphate by ATP, the first committing step of glycolysis.</text>
</comment>
<comment type="catalytic activity">
    <reaction evidence="10">
        <text>beta-D-fructose 6-phosphate + ATP = beta-D-fructose 1,6-bisphosphate + ADP + H(+)</text>
        <dbReference type="Rhea" id="RHEA:16109"/>
        <dbReference type="ChEBI" id="CHEBI:15378"/>
        <dbReference type="ChEBI" id="CHEBI:30616"/>
        <dbReference type="ChEBI" id="CHEBI:32966"/>
        <dbReference type="ChEBI" id="CHEBI:57634"/>
        <dbReference type="ChEBI" id="CHEBI:456216"/>
        <dbReference type="EC" id="2.7.1.11"/>
    </reaction>
</comment>
<name>G4NP21_CHLT4</name>
<dbReference type="SUPFAM" id="SSF53784">
    <property type="entry name" value="Phosphofructokinase"/>
    <property type="match status" value="1"/>
</dbReference>
<dbReference type="GO" id="GO:0046872">
    <property type="term" value="F:metal ion binding"/>
    <property type="evidence" value="ECO:0007669"/>
    <property type="project" value="UniProtKB-KW"/>
</dbReference>
<feature type="domain" description="Phosphofructokinase" evidence="11">
    <location>
        <begin position="80"/>
        <end position="435"/>
    </location>
</feature>
<comment type="catalytic activity">
    <reaction evidence="9">
        <text>beta-D-fructose 6-phosphate + diphosphate = beta-D-fructose 1,6-bisphosphate + phosphate + H(+)</text>
        <dbReference type="Rhea" id="RHEA:13613"/>
        <dbReference type="ChEBI" id="CHEBI:15378"/>
        <dbReference type="ChEBI" id="CHEBI:32966"/>
        <dbReference type="ChEBI" id="CHEBI:33019"/>
        <dbReference type="ChEBI" id="CHEBI:43474"/>
        <dbReference type="ChEBI" id="CHEBI:57634"/>
        <dbReference type="EC" id="2.7.1.90"/>
    </reaction>
</comment>
<evidence type="ECO:0000256" key="1">
    <source>
        <dbReference type="ARBA" id="ARBA00001946"/>
    </source>
</evidence>
<reference evidence="12 13" key="1">
    <citation type="journal article" date="2011" name="J. Exp. Med.">
        <title>A live-attenuated chlamydial vaccine protects against trachoma in nonhuman primates.</title>
        <authorList>
            <person name="Kari L."/>
            <person name="Whitmire W.M."/>
            <person name="Olivares-Zavaleta N."/>
            <person name="Goheen M.M."/>
            <person name="Taylor L.D."/>
            <person name="Carlson J.H."/>
            <person name="Sturdevant G.L."/>
            <person name="Lu C."/>
            <person name="Bakios L.E."/>
            <person name="Randall L.B."/>
            <person name="Parnell M.J."/>
            <person name="Zhong G."/>
            <person name="Caldwell H.D."/>
        </authorList>
    </citation>
    <scope>NUCLEOTIDE SEQUENCE [LARGE SCALE GENOMIC DNA]</scope>
    <source>
        <strain evidence="12 13">A2497</strain>
    </source>
</reference>
<dbReference type="GO" id="GO:0005829">
    <property type="term" value="C:cytosol"/>
    <property type="evidence" value="ECO:0007669"/>
    <property type="project" value="TreeGrafter"/>
</dbReference>
<keyword evidence="6 10" id="KW-0418">Kinase</keyword>
<feature type="binding site" evidence="10">
    <location>
        <position position="182"/>
    </location>
    <ligand>
        <name>Mg(2+)</name>
        <dbReference type="ChEBI" id="CHEBI:18420"/>
        <note>catalytic</note>
    </ligand>
</feature>
<dbReference type="InterPro" id="IPR022953">
    <property type="entry name" value="ATP_PFK"/>
</dbReference>
<dbReference type="AlphaFoldDB" id="G4NP21"/>
<dbReference type="PIRSF" id="PIRSF005677">
    <property type="entry name" value="PPi_PFK_PfpB"/>
    <property type="match status" value="1"/>
</dbReference>
<dbReference type="EMBL" id="CP002401">
    <property type="protein sequence ID" value="AEP35033.1"/>
    <property type="molecule type" value="Genomic_DNA"/>
</dbReference>
<dbReference type="Proteomes" id="UP000009287">
    <property type="component" value="Chromosome"/>
</dbReference>
<protein>
    <recommendedName>
        <fullName evidence="10">Probable ATP-dependent 6-phosphofructokinase</fullName>
        <shortName evidence="10">ATP-PFK</shortName>
        <shortName evidence="10">Phosphofructokinase</shortName>
        <ecNumber evidence="10">2.7.1.11</ecNumber>
    </recommendedName>
    <alternativeName>
        <fullName evidence="10">Phosphohexokinase</fullName>
    </alternativeName>
</protein>
<evidence type="ECO:0000256" key="7">
    <source>
        <dbReference type="ARBA" id="ARBA00022842"/>
    </source>
</evidence>
<feature type="binding site" description="in other chain" evidence="10">
    <location>
        <begin position="413"/>
        <end position="416"/>
    </location>
    <ligand>
        <name>substrate</name>
        <note>ligand shared between dimeric partners</note>
    </ligand>
</feature>
<dbReference type="InterPro" id="IPR035966">
    <property type="entry name" value="PKF_sf"/>
</dbReference>
<dbReference type="EC" id="2.7.1.11" evidence="10"/>
<feature type="binding site" evidence="10">
    <location>
        <begin position="152"/>
        <end position="153"/>
    </location>
    <ligand>
        <name>ATP</name>
        <dbReference type="ChEBI" id="CHEBI:30616"/>
    </ligand>
</feature>
<evidence type="ECO:0000256" key="8">
    <source>
        <dbReference type="ARBA" id="ARBA00023152"/>
    </source>
</evidence>
<feature type="site" description="Important for substrate specificity; cannot use PPi as phosphoryl donor" evidence="10">
    <location>
        <position position="183"/>
    </location>
</feature>
<evidence type="ECO:0000256" key="2">
    <source>
        <dbReference type="ARBA" id="ARBA00003138"/>
    </source>
</evidence>
<dbReference type="Pfam" id="PF00365">
    <property type="entry name" value="PFK"/>
    <property type="match status" value="1"/>
</dbReference>
<dbReference type="UniPathway" id="UPA00109">
    <property type="reaction ID" value="UER00182"/>
</dbReference>
<dbReference type="PATRIC" id="fig|580047.4.peg.229"/>
<dbReference type="GO" id="GO:0047334">
    <property type="term" value="F:diphosphate-fructose-6-phosphate 1-phosphotransferase activity"/>
    <property type="evidence" value="ECO:0007669"/>
    <property type="project" value="UniProtKB-EC"/>
</dbReference>
<feature type="active site" description="Proton acceptor" evidence="10">
    <location>
        <position position="212"/>
    </location>
</feature>
<evidence type="ECO:0000313" key="13">
    <source>
        <dbReference type="Proteomes" id="UP000009287"/>
    </source>
</evidence>
<keyword evidence="5 10" id="KW-0479">Metal-binding</keyword>
<proteinExistence type="inferred from homology"/>
<dbReference type="GO" id="GO:0006002">
    <property type="term" value="P:fructose 6-phosphate metabolic process"/>
    <property type="evidence" value="ECO:0007669"/>
    <property type="project" value="InterPro"/>
</dbReference>
<dbReference type="GO" id="GO:0009749">
    <property type="term" value="P:response to glucose"/>
    <property type="evidence" value="ECO:0007669"/>
    <property type="project" value="TreeGrafter"/>
</dbReference>
<dbReference type="Gene3D" id="3.40.50.450">
    <property type="match status" value="1"/>
</dbReference>
<keyword evidence="8 10" id="KW-0324">Glycolysis</keyword>
<evidence type="ECO:0000259" key="11">
    <source>
        <dbReference type="Pfam" id="PF00365"/>
    </source>
</evidence>
<dbReference type="NCBIfam" id="NF005482">
    <property type="entry name" value="PRK07085.1"/>
    <property type="match status" value="1"/>
</dbReference>
<evidence type="ECO:0000256" key="4">
    <source>
        <dbReference type="ARBA" id="ARBA00022679"/>
    </source>
</evidence>
<feature type="binding site" evidence="10">
    <location>
        <position position="88"/>
    </location>
    <ligand>
        <name>ATP</name>
        <dbReference type="ChEBI" id="CHEBI:30616"/>
    </ligand>
</feature>
<dbReference type="Gene3D" id="1.10.10.480">
    <property type="entry name" value="Phosphofructokinase, domain 3"/>
    <property type="match status" value="1"/>
</dbReference>
<feature type="binding site" description="in other chain" evidence="10">
    <location>
        <begin position="257"/>
        <end position="259"/>
    </location>
    <ligand>
        <name>substrate</name>
        <note>ligand shared between dimeric partners</note>
    </ligand>
</feature>